<name>A0ACC1BR02_9ROSI</name>
<organism evidence="1 2">
    <name type="scientific">Pistacia atlantica</name>
    <dbReference type="NCBI Taxonomy" id="434234"/>
    <lineage>
        <taxon>Eukaryota</taxon>
        <taxon>Viridiplantae</taxon>
        <taxon>Streptophyta</taxon>
        <taxon>Embryophyta</taxon>
        <taxon>Tracheophyta</taxon>
        <taxon>Spermatophyta</taxon>
        <taxon>Magnoliopsida</taxon>
        <taxon>eudicotyledons</taxon>
        <taxon>Gunneridae</taxon>
        <taxon>Pentapetalae</taxon>
        <taxon>rosids</taxon>
        <taxon>malvids</taxon>
        <taxon>Sapindales</taxon>
        <taxon>Anacardiaceae</taxon>
        <taxon>Pistacia</taxon>
    </lineage>
</organism>
<dbReference type="Proteomes" id="UP001164250">
    <property type="component" value="Chromosome 3"/>
</dbReference>
<evidence type="ECO:0000313" key="2">
    <source>
        <dbReference type="Proteomes" id="UP001164250"/>
    </source>
</evidence>
<keyword evidence="2" id="KW-1185">Reference proteome</keyword>
<evidence type="ECO:0000313" key="1">
    <source>
        <dbReference type="EMBL" id="KAJ0101380.1"/>
    </source>
</evidence>
<gene>
    <name evidence="1" type="ORF">Patl1_06022</name>
</gene>
<sequence length="96" mass="10500">MSGRDMAGKDENRIFVGGLSWDVNERQLENAFSRFGKIIEAQGVDMVACVTAKIKLSNLAKGSGDMVLFLNQVSVVRGSLDSVPFMMGTWTHFLTA</sequence>
<proteinExistence type="predicted"/>
<comment type="caution">
    <text evidence="1">The sequence shown here is derived from an EMBL/GenBank/DDBJ whole genome shotgun (WGS) entry which is preliminary data.</text>
</comment>
<reference evidence="2" key="1">
    <citation type="journal article" date="2023" name="G3 (Bethesda)">
        <title>Genome assembly and association tests identify interacting loci associated with vigor, precocity, and sex in interspecific pistachio rootstocks.</title>
        <authorList>
            <person name="Palmer W."/>
            <person name="Jacygrad E."/>
            <person name="Sagayaradj S."/>
            <person name="Cavanaugh K."/>
            <person name="Han R."/>
            <person name="Bertier L."/>
            <person name="Beede B."/>
            <person name="Kafkas S."/>
            <person name="Golino D."/>
            <person name="Preece J."/>
            <person name="Michelmore R."/>
        </authorList>
    </citation>
    <scope>NUCLEOTIDE SEQUENCE [LARGE SCALE GENOMIC DNA]</scope>
</reference>
<dbReference type="EMBL" id="CM047899">
    <property type="protein sequence ID" value="KAJ0101380.1"/>
    <property type="molecule type" value="Genomic_DNA"/>
</dbReference>
<protein>
    <submittedName>
        <fullName evidence="1">Uncharacterized protein</fullName>
    </submittedName>
</protein>
<accession>A0ACC1BR02</accession>